<protein>
    <submittedName>
        <fullName evidence="2">Acetyltransferase</fullName>
    </submittedName>
</protein>
<dbReference type="PROSITE" id="PS51186">
    <property type="entry name" value="GNAT"/>
    <property type="match status" value="1"/>
</dbReference>
<accession>E7RF28</accession>
<dbReference type="Pfam" id="PF00583">
    <property type="entry name" value="Acetyltransf_1"/>
    <property type="match status" value="1"/>
</dbReference>
<keyword evidence="2" id="KW-0808">Transferase</keyword>
<feature type="domain" description="N-acetyltransferase" evidence="1">
    <location>
        <begin position="1"/>
        <end position="162"/>
    </location>
</feature>
<dbReference type="EMBL" id="AEPB01000018">
    <property type="protein sequence ID" value="EGA90427.1"/>
    <property type="molecule type" value="Genomic_DNA"/>
</dbReference>
<dbReference type="AlphaFoldDB" id="E7RF28"/>
<evidence type="ECO:0000313" key="3">
    <source>
        <dbReference type="Proteomes" id="UP000003052"/>
    </source>
</evidence>
<reference evidence="2 3" key="1">
    <citation type="journal article" date="2011" name="J. Bacteriol.">
        <title>The Draft Genome of Planococcus donghaensis MPA1U2 Reveals Nonsporulation Pathways Controlled by a Conserved Spo0A Regulon.</title>
        <authorList>
            <person name="Pearson M.D."/>
            <person name="Noller H.F."/>
        </authorList>
    </citation>
    <scope>NUCLEOTIDE SEQUENCE [LARGE SCALE GENOMIC DNA]</scope>
    <source>
        <strain evidence="2 3">MPA1U2</strain>
    </source>
</reference>
<dbReference type="CDD" id="cd04301">
    <property type="entry name" value="NAT_SF"/>
    <property type="match status" value="1"/>
</dbReference>
<comment type="caution">
    <text evidence="2">The sequence shown here is derived from an EMBL/GenBank/DDBJ whole genome shotgun (WGS) entry which is preliminary data.</text>
</comment>
<dbReference type="InterPro" id="IPR017255">
    <property type="entry name" value="AcTrfase_GNAT_prd"/>
</dbReference>
<dbReference type="Proteomes" id="UP000003052">
    <property type="component" value="Unassembled WGS sequence"/>
</dbReference>
<proteinExistence type="predicted"/>
<dbReference type="PANTHER" id="PTHR43415">
    <property type="entry name" value="SPERMIDINE N(1)-ACETYLTRANSFERASE"/>
    <property type="match status" value="1"/>
</dbReference>
<dbReference type="SUPFAM" id="SSF55729">
    <property type="entry name" value="Acyl-CoA N-acyltransferases (Nat)"/>
    <property type="match status" value="1"/>
</dbReference>
<dbReference type="GO" id="GO:0016747">
    <property type="term" value="F:acyltransferase activity, transferring groups other than amino-acyl groups"/>
    <property type="evidence" value="ECO:0007669"/>
    <property type="project" value="InterPro"/>
</dbReference>
<gene>
    <name evidence="2" type="ORF">GPDM_05351</name>
</gene>
<name>E7RF28_9BACL</name>
<evidence type="ECO:0000313" key="2">
    <source>
        <dbReference type="EMBL" id="EGA90427.1"/>
    </source>
</evidence>
<dbReference type="InterPro" id="IPR016181">
    <property type="entry name" value="Acyl_CoA_acyltransferase"/>
</dbReference>
<sequence length="162" mass="18367">MTIRKAVQADAEQLAALMQHVEESNLMLFEPGERKITSGQLQKGLLSMDEKSTVFVAENQNELIGYLVVIRENIKRKQHSAYLVIGVHQDVRGSGIGTKLLFAMEKWATANALRRIELTVIAQNKKAIALYEKMGFKIEGVKRDSLHINSEFVNEYYMSKLI</sequence>
<dbReference type="eggNOG" id="COG0456">
    <property type="taxonomic scope" value="Bacteria"/>
</dbReference>
<organism evidence="2 3">
    <name type="scientific">Planococcus donghaensis MPA1U2</name>
    <dbReference type="NCBI Taxonomy" id="933115"/>
    <lineage>
        <taxon>Bacteria</taxon>
        <taxon>Bacillati</taxon>
        <taxon>Bacillota</taxon>
        <taxon>Bacilli</taxon>
        <taxon>Bacillales</taxon>
        <taxon>Caryophanaceae</taxon>
        <taxon>Planococcus</taxon>
    </lineage>
</organism>
<evidence type="ECO:0000259" key="1">
    <source>
        <dbReference type="PROSITE" id="PS51186"/>
    </source>
</evidence>
<dbReference type="InterPro" id="IPR000182">
    <property type="entry name" value="GNAT_dom"/>
</dbReference>
<dbReference type="PANTHER" id="PTHR43415:SF3">
    <property type="entry name" value="GNAT-FAMILY ACETYLTRANSFERASE"/>
    <property type="match status" value="1"/>
</dbReference>
<dbReference type="PIRSF" id="PIRSF037663">
    <property type="entry name" value="Acetyltransf_GNAT_prd"/>
    <property type="match status" value="1"/>
</dbReference>
<dbReference type="RefSeq" id="WP_008429664.1">
    <property type="nucleotide sequence ID" value="NZ_AEPB01000018.1"/>
</dbReference>
<dbReference type="Gene3D" id="3.40.630.30">
    <property type="match status" value="1"/>
</dbReference>
<dbReference type="OrthoDB" id="9773249at2"/>